<proteinExistence type="predicted"/>
<reference evidence="1 2" key="1">
    <citation type="journal article" date="2023" name="G3 (Bethesda)">
        <title>A chromosome-length genome assembly and annotation of blackberry (Rubus argutus, cv. 'Hillquist').</title>
        <authorList>
            <person name="Bruna T."/>
            <person name="Aryal R."/>
            <person name="Dudchenko O."/>
            <person name="Sargent D.J."/>
            <person name="Mead D."/>
            <person name="Buti M."/>
            <person name="Cavallini A."/>
            <person name="Hytonen T."/>
            <person name="Andres J."/>
            <person name="Pham M."/>
            <person name="Weisz D."/>
            <person name="Mascagni F."/>
            <person name="Usai G."/>
            <person name="Natali L."/>
            <person name="Bassil N."/>
            <person name="Fernandez G.E."/>
            <person name="Lomsadze A."/>
            <person name="Armour M."/>
            <person name="Olukolu B."/>
            <person name="Poorten T."/>
            <person name="Britton C."/>
            <person name="Davik J."/>
            <person name="Ashrafi H."/>
            <person name="Aiden E.L."/>
            <person name="Borodovsky M."/>
            <person name="Worthington M."/>
        </authorList>
    </citation>
    <scope>NUCLEOTIDE SEQUENCE [LARGE SCALE GENOMIC DNA]</scope>
    <source>
        <strain evidence="1">PI 553951</strain>
    </source>
</reference>
<name>A0AAW1XZ91_RUBAR</name>
<evidence type="ECO:0000313" key="2">
    <source>
        <dbReference type="Proteomes" id="UP001457282"/>
    </source>
</evidence>
<accession>A0AAW1XZ91</accession>
<evidence type="ECO:0000313" key="1">
    <source>
        <dbReference type="EMBL" id="KAK9941220.1"/>
    </source>
</evidence>
<dbReference type="AlphaFoldDB" id="A0AAW1XZ91"/>
<dbReference type="EMBL" id="JBEDUW010000003">
    <property type="protein sequence ID" value="KAK9941220.1"/>
    <property type="molecule type" value="Genomic_DNA"/>
</dbReference>
<dbReference type="Proteomes" id="UP001457282">
    <property type="component" value="Unassembled WGS sequence"/>
</dbReference>
<comment type="caution">
    <text evidence="1">The sequence shown here is derived from an EMBL/GenBank/DDBJ whole genome shotgun (WGS) entry which is preliminary data.</text>
</comment>
<keyword evidence="2" id="KW-1185">Reference proteome</keyword>
<sequence>MLDLGDVSLLRHHAPKSSTLYFSLGDMLAIRLGLSSSCIFNSRKRYGRPPPSMLQCRIHRLFNWHRRMHTGANNVLLDGDGLPHSSSSRPVQLLGDHQRMFCPGFPKFRSGAF</sequence>
<organism evidence="1 2">
    <name type="scientific">Rubus argutus</name>
    <name type="common">Southern blackberry</name>
    <dbReference type="NCBI Taxonomy" id="59490"/>
    <lineage>
        <taxon>Eukaryota</taxon>
        <taxon>Viridiplantae</taxon>
        <taxon>Streptophyta</taxon>
        <taxon>Embryophyta</taxon>
        <taxon>Tracheophyta</taxon>
        <taxon>Spermatophyta</taxon>
        <taxon>Magnoliopsida</taxon>
        <taxon>eudicotyledons</taxon>
        <taxon>Gunneridae</taxon>
        <taxon>Pentapetalae</taxon>
        <taxon>rosids</taxon>
        <taxon>fabids</taxon>
        <taxon>Rosales</taxon>
        <taxon>Rosaceae</taxon>
        <taxon>Rosoideae</taxon>
        <taxon>Rosoideae incertae sedis</taxon>
        <taxon>Rubus</taxon>
    </lineage>
</organism>
<gene>
    <name evidence="1" type="ORF">M0R45_017837</name>
</gene>
<protein>
    <submittedName>
        <fullName evidence="1">Uncharacterized protein</fullName>
    </submittedName>
</protein>